<feature type="signal peptide" evidence="11">
    <location>
        <begin position="1"/>
        <end position="27"/>
    </location>
</feature>
<accession>A0A2P9ADJ8</accession>
<dbReference type="RefSeq" id="WP_123146766.1">
    <property type="nucleotide sequence ID" value="NZ_FUIG01000013.1"/>
</dbReference>
<dbReference type="AlphaFoldDB" id="A0A2P9ADJ8"/>
<dbReference type="GO" id="GO:0000287">
    <property type="term" value="F:magnesium ion binding"/>
    <property type="evidence" value="ECO:0007669"/>
    <property type="project" value="TreeGrafter"/>
</dbReference>
<dbReference type="PANTHER" id="PTHR43344:SF2">
    <property type="entry name" value="PHOSPHOSERINE PHOSPHATASE"/>
    <property type="match status" value="1"/>
</dbReference>
<dbReference type="GO" id="GO:0005737">
    <property type="term" value="C:cytoplasm"/>
    <property type="evidence" value="ECO:0007669"/>
    <property type="project" value="TreeGrafter"/>
</dbReference>
<evidence type="ECO:0000256" key="4">
    <source>
        <dbReference type="ARBA" id="ARBA00022605"/>
    </source>
</evidence>
<evidence type="ECO:0000256" key="10">
    <source>
        <dbReference type="ARBA" id="ARBA00048523"/>
    </source>
</evidence>
<feature type="chain" id="PRO_5015104500" description="phosphoserine phosphatase" evidence="11">
    <location>
        <begin position="28"/>
        <end position="333"/>
    </location>
</feature>
<dbReference type="EMBL" id="FUIG01000013">
    <property type="protein sequence ID" value="SJM29219.1"/>
    <property type="molecule type" value="Genomic_DNA"/>
</dbReference>
<evidence type="ECO:0000256" key="1">
    <source>
        <dbReference type="ARBA" id="ARBA00001946"/>
    </source>
</evidence>
<evidence type="ECO:0000256" key="7">
    <source>
        <dbReference type="ARBA" id="ARBA00022842"/>
    </source>
</evidence>
<comment type="catalytic activity">
    <reaction evidence="9">
        <text>O-phospho-L-serine + H2O = L-serine + phosphate</text>
        <dbReference type="Rhea" id="RHEA:21208"/>
        <dbReference type="ChEBI" id="CHEBI:15377"/>
        <dbReference type="ChEBI" id="CHEBI:33384"/>
        <dbReference type="ChEBI" id="CHEBI:43474"/>
        <dbReference type="ChEBI" id="CHEBI:57524"/>
        <dbReference type="EC" id="3.1.3.3"/>
    </reaction>
</comment>
<evidence type="ECO:0000313" key="12">
    <source>
        <dbReference type="EMBL" id="SJM29219.1"/>
    </source>
</evidence>
<gene>
    <name evidence="12" type="ORF">BQ8482_111149</name>
</gene>
<dbReference type="GO" id="GO:0036424">
    <property type="term" value="F:L-phosphoserine phosphatase activity"/>
    <property type="evidence" value="ECO:0007669"/>
    <property type="project" value="TreeGrafter"/>
</dbReference>
<proteinExistence type="predicted"/>
<comment type="catalytic activity">
    <reaction evidence="10">
        <text>O-phospho-D-serine + H2O = D-serine + phosphate</text>
        <dbReference type="Rhea" id="RHEA:24873"/>
        <dbReference type="ChEBI" id="CHEBI:15377"/>
        <dbReference type="ChEBI" id="CHEBI:35247"/>
        <dbReference type="ChEBI" id="CHEBI:43474"/>
        <dbReference type="ChEBI" id="CHEBI:58680"/>
        <dbReference type="EC" id="3.1.3.3"/>
    </reaction>
</comment>
<dbReference type="EC" id="3.1.3.3" evidence="3"/>
<keyword evidence="6" id="KW-0378">Hydrolase</keyword>
<evidence type="ECO:0000256" key="11">
    <source>
        <dbReference type="SAM" id="SignalP"/>
    </source>
</evidence>
<dbReference type="PANTHER" id="PTHR43344">
    <property type="entry name" value="PHOSPHOSERINE PHOSPHATASE"/>
    <property type="match status" value="1"/>
</dbReference>
<reference evidence="13" key="1">
    <citation type="submission" date="2016-12" db="EMBL/GenBank/DDBJ databases">
        <authorList>
            <person name="Brunel B."/>
        </authorList>
    </citation>
    <scope>NUCLEOTIDE SEQUENCE [LARGE SCALE GENOMIC DNA]</scope>
</reference>
<dbReference type="Gene3D" id="3.40.50.1000">
    <property type="entry name" value="HAD superfamily/HAD-like"/>
    <property type="match status" value="1"/>
</dbReference>
<dbReference type="InterPro" id="IPR050582">
    <property type="entry name" value="HAD-like_SerB"/>
</dbReference>
<keyword evidence="13" id="KW-1185">Reference proteome</keyword>
<evidence type="ECO:0000256" key="5">
    <source>
        <dbReference type="ARBA" id="ARBA00022723"/>
    </source>
</evidence>
<keyword evidence="8" id="KW-0718">Serine biosynthesis</keyword>
<evidence type="ECO:0000256" key="8">
    <source>
        <dbReference type="ARBA" id="ARBA00023299"/>
    </source>
</evidence>
<name>A0A2P9ADJ8_9HYPH</name>
<evidence type="ECO:0000256" key="6">
    <source>
        <dbReference type="ARBA" id="ARBA00022801"/>
    </source>
</evidence>
<keyword evidence="7" id="KW-0460">Magnesium</keyword>
<dbReference type="CDD" id="cd01427">
    <property type="entry name" value="HAD_like"/>
    <property type="match status" value="1"/>
</dbReference>
<protein>
    <recommendedName>
        <fullName evidence="3">phosphoserine phosphatase</fullName>
        <ecNumber evidence="3">3.1.3.3</ecNumber>
    </recommendedName>
</protein>
<keyword evidence="5" id="KW-0479">Metal-binding</keyword>
<evidence type="ECO:0000256" key="3">
    <source>
        <dbReference type="ARBA" id="ARBA00012640"/>
    </source>
</evidence>
<comment type="pathway">
    <text evidence="2">Amino-acid biosynthesis; L-serine biosynthesis; L-serine from 3-phospho-D-glycerate: step 3/3.</text>
</comment>
<dbReference type="InterPro" id="IPR036412">
    <property type="entry name" value="HAD-like_sf"/>
</dbReference>
<dbReference type="Proteomes" id="UP000245698">
    <property type="component" value="Unassembled WGS sequence"/>
</dbReference>
<evidence type="ECO:0000256" key="2">
    <source>
        <dbReference type="ARBA" id="ARBA00005135"/>
    </source>
</evidence>
<dbReference type="InterPro" id="IPR023214">
    <property type="entry name" value="HAD_sf"/>
</dbReference>
<sequence>MTVLARAASRYLLPLFLLMAIAPSAQGAEVLASWNEGEAKQSIVRFVESVSKEGSADFVPVPERIAVFDNDGTLWGEQPMYFQLLFALDRVKALAPQHPEWNTQDPFASLLKGDVKAALAGGEHAILEVVMAAHSGMTTDEFEKIVRDWFASAKHPKTGKPYTEMIYQPMLELLDYLRANGFKTFIASGGGIEFVRVFSEQVYGIPPEQVIGSSGKMKFELKGDQMVLNKLPEVDFIDDKAGKPVAIQKHIGRRPIAAFGNSDGDLQMLQWTCSGPGPHFCLYVHHTDGEREWAYDRQSSIGRLDKGLDAAADSGWTVVDMEKDWNRVFAFEK</sequence>
<keyword evidence="11" id="KW-0732">Signal</keyword>
<dbReference type="Pfam" id="PF12710">
    <property type="entry name" value="HAD"/>
    <property type="match status" value="1"/>
</dbReference>
<evidence type="ECO:0000256" key="9">
    <source>
        <dbReference type="ARBA" id="ARBA00048138"/>
    </source>
</evidence>
<evidence type="ECO:0000313" key="13">
    <source>
        <dbReference type="Proteomes" id="UP000245698"/>
    </source>
</evidence>
<keyword evidence="4" id="KW-0028">Amino-acid biosynthesis</keyword>
<organism evidence="12 13">
    <name type="scientific">Mesorhizobium delmotii</name>
    <dbReference type="NCBI Taxonomy" id="1631247"/>
    <lineage>
        <taxon>Bacteria</taxon>
        <taxon>Pseudomonadati</taxon>
        <taxon>Pseudomonadota</taxon>
        <taxon>Alphaproteobacteria</taxon>
        <taxon>Hyphomicrobiales</taxon>
        <taxon>Phyllobacteriaceae</taxon>
        <taxon>Mesorhizobium</taxon>
    </lineage>
</organism>
<dbReference type="SUPFAM" id="SSF56784">
    <property type="entry name" value="HAD-like"/>
    <property type="match status" value="1"/>
</dbReference>
<dbReference type="GO" id="GO:0006564">
    <property type="term" value="P:L-serine biosynthetic process"/>
    <property type="evidence" value="ECO:0007669"/>
    <property type="project" value="UniProtKB-KW"/>
</dbReference>
<comment type="cofactor">
    <cofactor evidence="1">
        <name>Mg(2+)</name>
        <dbReference type="ChEBI" id="CHEBI:18420"/>
    </cofactor>
</comment>